<proteinExistence type="predicted"/>
<feature type="transmembrane region" description="Helical" evidence="1">
    <location>
        <begin position="24"/>
        <end position="45"/>
    </location>
</feature>
<feature type="domain" description="GGDEF" evidence="5">
    <location>
        <begin position="339"/>
        <end position="471"/>
    </location>
</feature>
<feature type="domain" description="PAC" evidence="3">
    <location>
        <begin position="256"/>
        <end position="307"/>
    </location>
</feature>
<evidence type="ECO:0000259" key="4">
    <source>
        <dbReference type="PROSITE" id="PS50883"/>
    </source>
</evidence>
<dbReference type="Proteomes" id="UP001056336">
    <property type="component" value="Chromosome"/>
</dbReference>
<accession>A0ABY4QWR2</accession>
<keyword evidence="1" id="KW-0472">Membrane</keyword>
<evidence type="ECO:0000313" key="7">
    <source>
        <dbReference type="Proteomes" id="UP001056336"/>
    </source>
</evidence>
<feature type="transmembrane region" description="Helical" evidence="1">
    <location>
        <begin position="142"/>
        <end position="161"/>
    </location>
</feature>
<dbReference type="PROSITE" id="PS50113">
    <property type="entry name" value="PAC"/>
    <property type="match status" value="1"/>
</dbReference>
<dbReference type="PANTHER" id="PTHR44757">
    <property type="entry name" value="DIGUANYLATE CYCLASE DGCP"/>
    <property type="match status" value="1"/>
</dbReference>
<feature type="domain" description="PAS" evidence="2">
    <location>
        <begin position="184"/>
        <end position="239"/>
    </location>
</feature>
<dbReference type="Gene3D" id="3.20.20.450">
    <property type="entry name" value="EAL domain"/>
    <property type="match status" value="1"/>
</dbReference>
<dbReference type="PROSITE" id="PS50883">
    <property type="entry name" value="EAL"/>
    <property type="match status" value="1"/>
</dbReference>
<gene>
    <name evidence="6" type="ORF">M6D93_16995</name>
</gene>
<sequence>MRDTEAEAPKDGATSTQRGASVPWTVLGTLLIVGLELALLTAVYFRGAPTRTERLAVAAVAGTARAAAPGNSSAAAAQYTLAHLSDLSAAGVPSGTVTTLRREAEALAADPGSPTALAGLRDTVAARENLLRARQHRQDSEAVFVYLALLVGASLGWMVWFRKLVSRHRALQRQVTEQQAQAIGEQRLAALVRNAADVMAVCDADSTITFLTPSVRAVLGHEAEQLVGRPYTALVHPADLPLFTHHLSTQRVGEDQPLRLRMHHADGRELIVEGSLSNLLADASVSGIVITIRDVTARVQLEERLTHQAFHDPLTGLANRQLFGDRLDHALTPGVTVAASHVVLFCDLDDFKLVNDSLGHGSGDEVLAVIAERMRATVGARDTVARLGGDEFAVLMEGATLIEAQLMAERLLGSFSEPIVLEGRPLTVRASIGLAPAVPGELTGEEVLRNADVAMYLAKDRGKSATAVYEPRLHEESLRRLQLRADLQKAVRRDELVLHFQPTVDLNTRQVVGFEALVRWQHPEQGLLGPVLFIPIAEESGLIVPLGSWVLRNACVAAASMQSDAHTPTMSVNVSSQQLDQSGFVEEVTRVLAETGLPPHRLCLEITESVVLNDLDRVRAVLSQLRALGIRIAIDDFGTGYSSLAYLSNLPVDVLKVDKSFVDRIVSDEQSGSLTRAIIAMSGAMKLATVAEGVEHDDQASWLELAACSYGQGYLWSKPVPYERATELLAELSVSRIRPGRSDVAGRINSGGAQDMQAAG</sequence>
<dbReference type="SUPFAM" id="SSF55785">
    <property type="entry name" value="PYP-like sensor domain (PAS domain)"/>
    <property type="match status" value="1"/>
</dbReference>
<keyword evidence="7" id="KW-1185">Reference proteome</keyword>
<dbReference type="RefSeq" id="WP_249771036.1">
    <property type="nucleotide sequence ID" value="NZ_CP097332.1"/>
</dbReference>
<dbReference type="InterPro" id="IPR001633">
    <property type="entry name" value="EAL_dom"/>
</dbReference>
<evidence type="ECO:0000259" key="2">
    <source>
        <dbReference type="PROSITE" id="PS50112"/>
    </source>
</evidence>
<evidence type="ECO:0000259" key="3">
    <source>
        <dbReference type="PROSITE" id="PS50113"/>
    </source>
</evidence>
<dbReference type="InterPro" id="IPR000160">
    <property type="entry name" value="GGDEF_dom"/>
</dbReference>
<dbReference type="PROSITE" id="PS50112">
    <property type="entry name" value="PAS"/>
    <property type="match status" value="1"/>
</dbReference>
<keyword evidence="1" id="KW-0812">Transmembrane</keyword>
<dbReference type="InterPro" id="IPR029787">
    <property type="entry name" value="Nucleotide_cyclase"/>
</dbReference>
<dbReference type="CDD" id="cd01949">
    <property type="entry name" value="GGDEF"/>
    <property type="match status" value="1"/>
</dbReference>
<evidence type="ECO:0000256" key="1">
    <source>
        <dbReference type="SAM" id="Phobius"/>
    </source>
</evidence>
<dbReference type="SUPFAM" id="SSF141868">
    <property type="entry name" value="EAL domain-like"/>
    <property type="match status" value="1"/>
</dbReference>
<dbReference type="InterPro" id="IPR052155">
    <property type="entry name" value="Biofilm_reg_signaling"/>
</dbReference>
<dbReference type="CDD" id="cd00130">
    <property type="entry name" value="PAS"/>
    <property type="match status" value="1"/>
</dbReference>
<dbReference type="NCBIfam" id="TIGR00254">
    <property type="entry name" value="GGDEF"/>
    <property type="match status" value="1"/>
</dbReference>
<dbReference type="PANTHER" id="PTHR44757:SF2">
    <property type="entry name" value="BIOFILM ARCHITECTURE MAINTENANCE PROTEIN MBAA"/>
    <property type="match status" value="1"/>
</dbReference>
<dbReference type="SMART" id="SM00091">
    <property type="entry name" value="PAS"/>
    <property type="match status" value="1"/>
</dbReference>
<dbReference type="SUPFAM" id="SSF55073">
    <property type="entry name" value="Nucleotide cyclase"/>
    <property type="match status" value="1"/>
</dbReference>
<dbReference type="NCBIfam" id="TIGR00229">
    <property type="entry name" value="sensory_box"/>
    <property type="match status" value="1"/>
</dbReference>
<keyword evidence="1" id="KW-1133">Transmembrane helix</keyword>
<name>A0ABY4QWR2_9ACTN</name>
<evidence type="ECO:0000313" key="6">
    <source>
        <dbReference type="EMBL" id="UQX87980.1"/>
    </source>
</evidence>
<dbReference type="InterPro" id="IPR035965">
    <property type="entry name" value="PAS-like_dom_sf"/>
</dbReference>
<feature type="domain" description="EAL" evidence="4">
    <location>
        <begin position="480"/>
        <end position="733"/>
    </location>
</feature>
<dbReference type="Pfam" id="PF00990">
    <property type="entry name" value="GGDEF"/>
    <property type="match status" value="1"/>
</dbReference>
<dbReference type="Pfam" id="PF00989">
    <property type="entry name" value="PAS"/>
    <property type="match status" value="1"/>
</dbReference>
<dbReference type="SMART" id="SM00052">
    <property type="entry name" value="EAL"/>
    <property type="match status" value="1"/>
</dbReference>
<protein>
    <submittedName>
        <fullName evidence="6">EAL domain-containing protein</fullName>
    </submittedName>
</protein>
<dbReference type="Gene3D" id="3.30.70.270">
    <property type="match status" value="1"/>
</dbReference>
<dbReference type="PROSITE" id="PS50887">
    <property type="entry name" value="GGDEF"/>
    <property type="match status" value="1"/>
</dbReference>
<dbReference type="Pfam" id="PF00563">
    <property type="entry name" value="EAL"/>
    <property type="match status" value="1"/>
</dbReference>
<organism evidence="6 7">
    <name type="scientific">Jatrophihabitans telluris</name>
    <dbReference type="NCBI Taxonomy" id="2038343"/>
    <lineage>
        <taxon>Bacteria</taxon>
        <taxon>Bacillati</taxon>
        <taxon>Actinomycetota</taxon>
        <taxon>Actinomycetes</taxon>
        <taxon>Jatrophihabitantales</taxon>
        <taxon>Jatrophihabitantaceae</taxon>
        <taxon>Jatrophihabitans</taxon>
    </lineage>
</organism>
<dbReference type="CDD" id="cd01948">
    <property type="entry name" value="EAL"/>
    <property type="match status" value="1"/>
</dbReference>
<evidence type="ECO:0000259" key="5">
    <source>
        <dbReference type="PROSITE" id="PS50887"/>
    </source>
</evidence>
<dbReference type="InterPro" id="IPR000014">
    <property type="entry name" value="PAS"/>
</dbReference>
<dbReference type="EMBL" id="CP097332">
    <property type="protein sequence ID" value="UQX87980.1"/>
    <property type="molecule type" value="Genomic_DNA"/>
</dbReference>
<reference evidence="6" key="1">
    <citation type="journal article" date="2018" name="Int. J. Syst. Evol. Microbiol.">
        <title>Jatrophihabitans telluris sp. nov., isolated from sediment soil of lava forest wetlands and the emended description of the genus Jatrophihabitans.</title>
        <authorList>
            <person name="Lee K.C."/>
            <person name="Suh M.K."/>
            <person name="Eom M.K."/>
            <person name="Kim K.K."/>
            <person name="Kim J.S."/>
            <person name="Kim D.S."/>
            <person name="Ko S.H."/>
            <person name="Shin Y.K."/>
            <person name="Lee J.S."/>
        </authorList>
    </citation>
    <scope>NUCLEOTIDE SEQUENCE</scope>
    <source>
        <strain evidence="6">N237</strain>
    </source>
</reference>
<dbReference type="Gene3D" id="3.30.450.20">
    <property type="entry name" value="PAS domain"/>
    <property type="match status" value="1"/>
</dbReference>
<dbReference type="InterPro" id="IPR035919">
    <property type="entry name" value="EAL_sf"/>
</dbReference>
<dbReference type="InterPro" id="IPR000700">
    <property type="entry name" value="PAS-assoc_C"/>
</dbReference>
<reference evidence="6" key="2">
    <citation type="submission" date="2022-05" db="EMBL/GenBank/DDBJ databases">
        <authorList>
            <person name="Kim J.-S."/>
            <person name="Lee K."/>
            <person name="Suh M."/>
            <person name="Eom M."/>
            <person name="Kim J.-S."/>
            <person name="Kim D.-S."/>
            <person name="Ko S.-H."/>
            <person name="Shin Y."/>
            <person name="Lee J.-S."/>
        </authorList>
    </citation>
    <scope>NUCLEOTIDE SEQUENCE</scope>
    <source>
        <strain evidence="6">N237</strain>
    </source>
</reference>
<dbReference type="InterPro" id="IPR043128">
    <property type="entry name" value="Rev_trsase/Diguanyl_cyclase"/>
</dbReference>
<dbReference type="SMART" id="SM00267">
    <property type="entry name" value="GGDEF"/>
    <property type="match status" value="1"/>
</dbReference>
<dbReference type="InterPro" id="IPR013767">
    <property type="entry name" value="PAS_fold"/>
</dbReference>